<proteinExistence type="predicted"/>
<dbReference type="Proteomes" id="UP000019141">
    <property type="component" value="Unassembled WGS sequence"/>
</dbReference>
<evidence type="ECO:0000313" key="2">
    <source>
        <dbReference type="Proteomes" id="UP000019141"/>
    </source>
</evidence>
<protein>
    <submittedName>
        <fullName evidence="1">Uncharacterized protein</fullName>
    </submittedName>
</protein>
<dbReference type="HOGENOM" id="CLU_3192724_0_0_7"/>
<gene>
    <name evidence="1" type="ORF">ETSY1_02785</name>
</gene>
<sequence>MRVTPFLKEAGPLLYNRAIEDARTLLTQQLADMDDRLYELTQPPPR</sequence>
<reference evidence="1 2" key="1">
    <citation type="journal article" date="2014" name="Nature">
        <title>An environmental bacterial taxon with a large and distinct metabolic repertoire.</title>
        <authorList>
            <person name="Wilson M.C."/>
            <person name="Mori T."/>
            <person name="Ruckert C."/>
            <person name="Uria A.R."/>
            <person name="Helf M.J."/>
            <person name="Takada K."/>
            <person name="Gernert C."/>
            <person name="Steffens U.A."/>
            <person name="Heycke N."/>
            <person name="Schmitt S."/>
            <person name="Rinke C."/>
            <person name="Helfrich E.J."/>
            <person name="Brachmann A.O."/>
            <person name="Gurgui C."/>
            <person name="Wakimoto T."/>
            <person name="Kracht M."/>
            <person name="Crusemann M."/>
            <person name="Hentschel U."/>
            <person name="Abe I."/>
            <person name="Matsunaga S."/>
            <person name="Kalinowski J."/>
            <person name="Takeyama H."/>
            <person name="Piel J."/>
        </authorList>
    </citation>
    <scope>NUCLEOTIDE SEQUENCE [LARGE SCALE GENOMIC DNA]</scope>
    <source>
        <strain evidence="2">TSY1</strain>
    </source>
</reference>
<dbReference type="InterPro" id="IPR018680">
    <property type="entry name" value="DUF2164"/>
</dbReference>
<name>W4LZ61_ENTF1</name>
<dbReference type="AlphaFoldDB" id="W4LZ61"/>
<evidence type="ECO:0000313" key="1">
    <source>
        <dbReference type="EMBL" id="ETX02667.1"/>
    </source>
</evidence>
<organism evidence="1 2">
    <name type="scientific">Entotheonella factor</name>
    <dbReference type="NCBI Taxonomy" id="1429438"/>
    <lineage>
        <taxon>Bacteria</taxon>
        <taxon>Pseudomonadati</taxon>
        <taxon>Nitrospinota/Tectimicrobiota group</taxon>
        <taxon>Candidatus Tectimicrobiota</taxon>
        <taxon>Candidatus Entotheonellia</taxon>
        <taxon>Candidatus Entotheonellales</taxon>
        <taxon>Candidatus Entotheonellaceae</taxon>
        <taxon>Candidatus Entotheonella</taxon>
    </lineage>
</organism>
<keyword evidence="2" id="KW-1185">Reference proteome</keyword>
<feature type="non-terminal residue" evidence="1">
    <location>
        <position position="1"/>
    </location>
</feature>
<dbReference type="Pfam" id="PF09932">
    <property type="entry name" value="DUF2164"/>
    <property type="match status" value="1"/>
</dbReference>
<accession>W4LZ61</accession>
<comment type="caution">
    <text evidence="1">The sequence shown here is derived from an EMBL/GenBank/DDBJ whole genome shotgun (WGS) entry which is preliminary data.</text>
</comment>
<dbReference type="EMBL" id="AZHW01000117">
    <property type="protein sequence ID" value="ETX02667.1"/>
    <property type="molecule type" value="Genomic_DNA"/>
</dbReference>